<protein>
    <submittedName>
        <fullName evidence="1">Uncharacterized protein</fullName>
    </submittedName>
</protein>
<evidence type="ECO:0000313" key="2">
    <source>
        <dbReference type="Proteomes" id="UP001301769"/>
    </source>
</evidence>
<dbReference type="AlphaFoldDB" id="A0AAN6YJI3"/>
<keyword evidence="2" id="KW-1185">Reference proteome</keyword>
<dbReference type="Proteomes" id="UP001301769">
    <property type="component" value="Unassembled WGS sequence"/>
</dbReference>
<organism evidence="1 2">
    <name type="scientific">Rhypophila decipiens</name>
    <dbReference type="NCBI Taxonomy" id="261697"/>
    <lineage>
        <taxon>Eukaryota</taxon>
        <taxon>Fungi</taxon>
        <taxon>Dikarya</taxon>
        <taxon>Ascomycota</taxon>
        <taxon>Pezizomycotina</taxon>
        <taxon>Sordariomycetes</taxon>
        <taxon>Sordariomycetidae</taxon>
        <taxon>Sordariales</taxon>
        <taxon>Naviculisporaceae</taxon>
        <taxon>Rhypophila</taxon>
    </lineage>
</organism>
<reference evidence="1" key="1">
    <citation type="journal article" date="2023" name="Mol. Phylogenet. Evol.">
        <title>Genome-scale phylogeny and comparative genomics of the fungal order Sordariales.</title>
        <authorList>
            <person name="Hensen N."/>
            <person name="Bonometti L."/>
            <person name="Westerberg I."/>
            <person name="Brannstrom I.O."/>
            <person name="Guillou S."/>
            <person name="Cros-Aarteil S."/>
            <person name="Calhoun S."/>
            <person name="Haridas S."/>
            <person name="Kuo A."/>
            <person name="Mondo S."/>
            <person name="Pangilinan J."/>
            <person name="Riley R."/>
            <person name="LaButti K."/>
            <person name="Andreopoulos B."/>
            <person name="Lipzen A."/>
            <person name="Chen C."/>
            <person name="Yan M."/>
            <person name="Daum C."/>
            <person name="Ng V."/>
            <person name="Clum A."/>
            <person name="Steindorff A."/>
            <person name="Ohm R.A."/>
            <person name="Martin F."/>
            <person name="Silar P."/>
            <person name="Natvig D.O."/>
            <person name="Lalanne C."/>
            <person name="Gautier V."/>
            <person name="Ament-Velasquez S.L."/>
            <person name="Kruys A."/>
            <person name="Hutchinson M.I."/>
            <person name="Powell A.J."/>
            <person name="Barry K."/>
            <person name="Miller A.N."/>
            <person name="Grigoriev I.V."/>
            <person name="Debuchy R."/>
            <person name="Gladieux P."/>
            <person name="Hiltunen Thoren M."/>
            <person name="Johannesson H."/>
        </authorList>
    </citation>
    <scope>NUCLEOTIDE SEQUENCE</scope>
    <source>
        <strain evidence="1">PSN293</strain>
    </source>
</reference>
<sequence>MYCDGLNAQVPDCLPGVQVDNVPVEHLRRRNNVIFCFTVNECPVTLLMMSVDDLFIWLCSAGVSQPRAENVEEIERASESVKILLPAADDHPARRSAMTPRGVNISNILPYRGAAAVYDCRYSDGCPHLHALQTDSDKWPRHPLGLASGSGPVSIPTLGPLTGIVTYGGCRIRAASARCWFVMGPPVDIMAISPASVGPLCCEGALPGTRTIKWHYSTSETGL</sequence>
<dbReference type="EMBL" id="MU858049">
    <property type="protein sequence ID" value="KAK4219211.1"/>
    <property type="molecule type" value="Genomic_DNA"/>
</dbReference>
<proteinExistence type="predicted"/>
<name>A0AAN6YJI3_9PEZI</name>
<accession>A0AAN6YJI3</accession>
<evidence type="ECO:0000313" key="1">
    <source>
        <dbReference type="EMBL" id="KAK4219211.1"/>
    </source>
</evidence>
<comment type="caution">
    <text evidence="1">The sequence shown here is derived from an EMBL/GenBank/DDBJ whole genome shotgun (WGS) entry which is preliminary data.</text>
</comment>
<reference evidence="1" key="2">
    <citation type="submission" date="2023-05" db="EMBL/GenBank/DDBJ databases">
        <authorList>
            <consortium name="Lawrence Berkeley National Laboratory"/>
            <person name="Steindorff A."/>
            <person name="Hensen N."/>
            <person name="Bonometti L."/>
            <person name="Westerberg I."/>
            <person name="Brannstrom I.O."/>
            <person name="Guillou S."/>
            <person name="Cros-Aarteil S."/>
            <person name="Calhoun S."/>
            <person name="Haridas S."/>
            <person name="Kuo A."/>
            <person name="Mondo S."/>
            <person name="Pangilinan J."/>
            <person name="Riley R."/>
            <person name="Labutti K."/>
            <person name="Andreopoulos B."/>
            <person name="Lipzen A."/>
            <person name="Chen C."/>
            <person name="Yanf M."/>
            <person name="Daum C."/>
            <person name="Ng V."/>
            <person name="Clum A."/>
            <person name="Ohm R."/>
            <person name="Martin F."/>
            <person name="Silar P."/>
            <person name="Natvig D."/>
            <person name="Lalanne C."/>
            <person name="Gautier V."/>
            <person name="Ament-Velasquez S.L."/>
            <person name="Kruys A."/>
            <person name="Hutchinson M.I."/>
            <person name="Powell A.J."/>
            <person name="Barry K."/>
            <person name="Miller A.N."/>
            <person name="Grigoriev I.V."/>
            <person name="Debuchy R."/>
            <person name="Gladieux P."/>
            <person name="Thoren M.H."/>
            <person name="Johannesson H."/>
        </authorList>
    </citation>
    <scope>NUCLEOTIDE SEQUENCE</scope>
    <source>
        <strain evidence="1">PSN293</strain>
    </source>
</reference>
<gene>
    <name evidence="1" type="ORF">QBC37DRAFT_394973</name>
</gene>